<dbReference type="AlphaFoldDB" id="A0A0A2C2R0"/>
<comment type="caution">
    <text evidence="2">The sequence shown here is derived from an EMBL/GenBank/DDBJ whole genome shotgun (WGS) entry which is preliminary data.</text>
</comment>
<dbReference type="Pfam" id="PF07045">
    <property type="entry name" value="DUF1330"/>
    <property type="match status" value="1"/>
</dbReference>
<evidence type="ECO:0000313" key="3">
    <source>
        <dbReference type="Proteomes" id="UP000030392"/>
    </source>
</evidence>
<dbReference type="InterPro" id="IPR011008">
    <property type="entry name" value="Dimeric_a/b-barrel"/>
</dbReference>
<feature type="domain" description="DUF1330" evidence="1">
    <location>
        <begin position="4"/>
        <end position="82"/>
    </location>
</feature>
<gene>
    <name evidence="2" type="ORF">EV03_2210</name>
</gene>
<reference evidence="3" key="1">
    <citation type="journal article" date="2014" name="Sci. Data">
        <title>Genomes of diverse isolates of the marine cyanobacterium Prochlorococcus.</title>
        <authorList>
            <person name="Biller S."/>
            <person name="Berube P."/>
            <person name="Thompson J."/>
            <person name="Kelly L."/>
            <person name="Roggensack S."/>
            <person name="Awad L."/>
            <person name="Roache-Johnson K."/>
            <person name="Ding H."/>
            <person name="Giovannoni S.J."/>
            <person name="Moore L.R."/>
            <person name="Chisholm S.W."/>
        </authorList>
    </citation>
    <scope>NUCLEOTIDE SEQUENCE [LARGE SCALE GENOMIC DNA]</scope>
    <source>
        <strain evidence="3">PAC1</strain>
    </source>
</reference>
<name>A0A0A2C2R0_PROMR</name>
<dbReference type="EMBL" id="JNAX01000015">
    <property type="protein sequence ID" value="KGG19822.1"/>
    <property type="molecule type" value="Genomic_DNA"/>
</dbReference>
<accession>A0A0A2C2R0</accession>
<evidence type="ECO:0000313" key="2">
    <source>
        <dbReference type="EMBL" id="KGG19822.1"/>
    </source>
</evidence>
<evidence type="ECO:0000259" key="1">
    <source>
        <dbReference type="Pfam" id="PF07045"/>
    </source>
</evidence>
<dbReference type="RefSeq" id="WP_036907727.1">
    <property type="nucleotide sequence ID" value="NZ_CP138967.1"/>
</dbReference>
<sequence>MGTKGYWLKQAKIESTAQFIEYVKTVVPWLRSVGGTIIAKDVNQNSDLNEWDGGQLGVIVEFESKAAALQAFNSSEFQEYIKFSGIENQLSLSIIG</sequence>
<organism evidence="2 3">
    <name type="scientific">Prochlorococcus marinus str. PAC1</name>
    <dbReference type="NCBI Taxonomy" id="59924"/>
    <lineage>
        <taxon>Bacteria</taxon>
        <taxon>Bacillati</taxon>
        <taxon>Cyanobacteriota</taxon>
        <taxon>Cyanophyceae</taxon>
        <taxon>Synechococcales</taxon>
        <taxon>Prochlorococcaceae</taxon>
        <taxon>Prochlorococcus</taxon>
    </lineage>
</organism>
<protein>
    <recommendedName>
        <fullName evidence="1">DUF1330 domain-containing protein</fullName>
    </recommendedName>
</protein>
<proteinExistence type="predicted"/>
<dbReference type="Proteomes" id="UP000030392">
    <property type="component" value="Unassembled WGS sequence"/>
</dbReference>
<dbReference type="SUPFAM" id="SSF54909">
    <property type="entry name" value="Dimeric alpha+beta barrel"/>
    <property type="match status" value="1"/>
</dbReference>
<dbReference type="InterPro" id="IPR010753">
    <property type="entry name" value="DUF1330"/>
</dbReference>
<dbReference type="Gene3D" id="3.30.70.100">
    <property type="match status" value="1"/>
</dbReference>